<gene>
    <name evidence="1" type="ORF">DKT69_22865</name>
</gene>
<proteinExistence type="predicted"/>
<dbReference type="EMBL" id="QGKS01000282">
    <property type="protein sequence ID" value="PWR12802.1"/>
    <property type="molecule type" value="Genomic_DNA"/>
</dbReference>
<dbReference type="AlphaFoldDB" id="A0A317DER0"/>
<comment type="caution">
    <text evidence="1">The sequence shown here is derived from an EMBL/GenBank/DDBJ whole genome shotgun (WGS) entry which is preliminary data.</text>
</comment>
<reference evidence="1 2" key="1">
    <citation type="submission" date="2018-05" db="EMBL/GenBank/DDBJ databases">
        <title>Micromonosporas from Atacama Desert.</title>
        <authorList>
            <person name="Carro L."/>
            <person name="Golinska P."/>
            <person name="Klenk H.-P."/>
            <person name="Goodfellow M."/>
        </authorList>
    </citation>
    <scope>NUCLEOTIDE SEQUENCE [LARGE SCALE GENOMIC DNA]</scope>
    <source>
        <strain evidence="1 2">4G51</strain>
    </source>
</reference>
<name>A0A317DER0_9ACTN</name>
<evidence type="ECO:0000313" key="1">
    <source>
        <dbReference type="EMBL" id="PWR12802.1"/>
    </source>
</evidence>
<organism evidence="1 2">
    <name type="scientific">Micromonospora sicca</name>
    <dbReference type="NCBI Taxonomy" id="2202420"/>
    <lineage>
        <taxon>Bacteria</taxon>
        <taxon>Bacillati</taxon>
        <taxon>Actinomycetota</taxon>
        <taxon>Actinomycetes</taxon>
        <taxon>Micromonosporales</taxon>
        <taxon>Micromonosporaceae</taxon>
        <taxon>Micromonospora</taxon>
    </lineage>
</organism>
<evidence type="ECO:0000313" key="2">
    <source>
        <dbReference type="Proteomes" id="UP000246050"/>
    </source>
</evidence>
<sequence length="107" mass="10905">MTTCRYASLAAAVGMACSEDGVTGGLLELLGASPDVLVAVDWAAAQLGVSAKRVRQALDVLIDAYLVDGDGSGGYGLAPLAREYLAELGVARSEQAHLPITLLSESA</sequence>
<accession>A0A317DER0</accession>
<dbReference type="Proteomes" id="UP000246050">
    <property type="component" value="Unassembled WGS sequence"/>
</dbReference>
<dbReference type="PROSITE" id="PS51257">
    <property type="entry name" value="PROKAR_LIPOPROTEIN"/>
    <property type="match status" value="1"/>
</dbReference>
<protein>
    <submittedName>
        <fullName evidence="1">Uncharacterized protein</fullName>
    </submittedName>
</protein>